<name>A0A0K0DHY5_ANGCA</name>
<organism evidence="2 3">
    <name type="scientific">Angiostrongylus cantonensis</name>
    <name type="common">Rat lungworm</name>
    <dbReference type="NCBI Taxonomy" id="6313"/>
    <lineage>
        <taxon>Eukaryota</taxon>
        <taxon>Metazoa</taxon>
        <taxon>Ecdysozoa</taxon>
        <taxon>Nematoda</taxon>
        <taxon>Chromadorea</taxon>
        <taxon>Rhabditida</taxon>
        <taxon>Rhabditina</taxon>
        <taxon>Rhabditomorpha</taxon>
        <taxon>Strongyloidea</taxon>
        <taxon>Metastrongylidae</taxon>
        <taxon>Angiostrongylus</taxon>
    </lineage>
</organism>
<evidence type="ECO:0000313" key="3">
    <source>
        <dbReference type="WBParaSite" id="ACAC_0001085101-mRNA-1"/>
    </source>
</evidence>
<evidence type="ECO:0000256" key="1">
    <source>
        <dbReference type="SAM" id="Phobius"/>
    </source>
</evidence>
<dbReference type="WBParaSite" id="ACAC_0001085101-mRNA-1">
    <property type="protein sequence ID" value="ACAC_0001085101-mRNA-1"/>
    <property type="gene ID" value="ACAC_0001085101"/>
</dbReference>
<keyword evidence="1" id="KW-0812">Transmembrane</keyword>
<proteinExistence type="predicted"/>
<reference evidence="2" key="1">
    <citation type="submission" date="2012-09" db="EMBL/GenBank/DDBJ databases">
        <authorList>
            <person name="Martin A.A."/>
        </authorList>
    </citation>
    <scope>NUCLEOTIDE SEQUENCE</scope>
</reference>
<dbReference type="AlphaFoldDB" id="A0A0K0DHY5"/>
<reference evidence="3" key="2">
    <citation type="submission" date="2017-02" db="UniProtKB">
        <authorList>
            <consortium name="WormBaseParasite"/>
        </authorList>
    </citation>
    <scope>IDENTIFICATION</scope>
</reference>
<evidence type="ECO:0000313" key="2">
    <source>
        <dbReference type="Proteomes" id="UP000035642"/>
    </source>
</evidence>
<dbReference type="Proteomes" id="UP000035642">
    <property type="component" value="Unassembled WGS sequence"/>
</dbReference>
<feature type="transmembrane region" description="Helical" evidence="1">
    <location>
        <begin position="12"/>
        <end position="31"/>
    </location>
</feature>
<accession>A0A0K0DHY5</accession>
<protein>
    <submittedName>
        <fullName evidence="3">G_PROTEIN_RECEP_F1_2 domain-containing protein</fullName>
    </submittedName>
</protein>
<dbReference type="InterPro" id="IPR019428">
    <property type="entry name" value="7TM_GPCR_serpentine_rcpt_Str"/>
</dbReference>
<keyword evidence="1" id="KW-1133">Transmembrane helix</keyword>
<dbReference type="Pfam" id="PF10326">
    <property type="entry name" value="7TM_GPCR_Str"/>
    <property type="match status" value="1"/>
</dbReference>
<keyword evidence="2" id="KW-1185">Reference proteome</keyword>
<sequence length="135" mass="15472">MGTILTCTQFASLLLFLVSLMVNIFFIYIVYSKTRQETGSYKYVLMLFSFCNIAFSASEFASKPVSLVIHKLDFLSTWILINRLVFSWAEKTDQFIDDLILPLPFAVCRSCLVGSARSRDLLNNMSFFQGFCEEL</sequence>
<keyword evidence="1" id="KW-0472">Membrane</keyword>